<organism evidence="1">
    <name type="scientific">Siphoviridae sp. ctLqe90</name>
    <dbReference type="NCBI Taxonomy" id="2825456"/>
    <lineage>
        <taxon>Viruses</taxon>
        <taxon>Duplodnaviria</taxon>
        <taxon>Heunggongvirae</taxon>
        <taxon>Uroviricota</taxon>
        <taxon>Caudoviricetes</taxon>
    </lineage>
</organism>
<protein>
    <submittedName>
        <fullName evidence="1">Uncharacterized protein</fullName>
    </submittedName>
</protein>
<evidence type="ECO:0000313" key="1">
    <source>
        <dbReference type="EMBL" id="DAE13354.1"/>
    </source>
</evidence>
<dbReference type="EMBL" id="BK015564">
    <property type="protein sequence ID" value="DAE13354.1"/>
    <property type="molecule type" value="Genomic_DNA"/>
</dbReference>
<accession>A0A8S5Q2H3</accession>
<name>A0A8S5Q2H3_9CAUD</name>
<proteinExistence type="predicted"/>
<reference evidence="1" key="1">
    <citation type="journal article" date="2021" name="Proc. Natl. Acad. Sci. U.S.A.">
        <title>A Catalog of Tens of Thousands of Viruses from Human Metagenomes Reveals Hidden Associations with Chronic Diseases.</title>
        <authorList>
            <person name="Tisza M.J."/>
            <person name="Buck C.B."/>
        </authorList>
    </citation>
    <scope>NUCLEOTIDE SEQUENCE</scope>
    <source>
        <strain evidence="1">CtLqe90</strain>
    </source>
</reference>
<sequence>MLSKYADSLSIQVKVVGDSAKEYLYFTTTDLTLTQRIITYGSAEYL</sequence>